<reference evidence="3 4" key="1">
    <citation type="submission" date="2015-11" db="EMBL/GenBank/DDBJ databases">
        <title>Genomic analysis of 38 Legionella species identifies large and diverse effector repertoires.</title>
        <authorList>
            <person name="Burstein D."/>
            <person name="Amaro F."/>
            <person name="Zusman T."/>
            <person name="Lifshitz Z."/>
            <person name="Cohen O."/>
            <person name="Gilbert J.A."/>
            <person name="Pupko T."/>
            <person name="Shuman H.A."/>
            <person name="Segal G."/>
        </authorList>
    </citation>
    <scope>NUCLEOTIDE SEQUENCE [LARGE SCALE GENOMIC DNA]</scope>
    <source>
        <strain evidence="3 4">ATCC 49506</strain>
    </source>
</reference>
<evidence type="ECO:0000256" key="1">
    <source>
        <dbReference type="SAM" id="SignalP"/>
    </source>
</evidence>
<dbReference type="InterPro" id="IPR051686">
    <property type="entry name" value="Lipoprotein_DolP"/>
</dbReference>
<feature type="domain" description="BON" evidence="2">
    <location>
        <begin position="109"/>
        <end position="182"/>
    </location>
</feature>
<dbReference type="STRING" id="45070.Lnau_0225"/>
<evidence type="ECO:0000313" key="4">
    <source>
        <dbReference type="Proteomes" id="UP000054725"/>
    </source>
</evidence>
<dbReference type="Gene3D" id="3.30.1340.30">
    <property type="match status" value="2"/>
</dbReference>
<accession>A0A0W0X3T3</accession>
<keyword evidence="1" id="KW-0732">Signal</keyword>
<dbReference type="InterPro" id="IPR014004">
    <property type="entry name" value="Transpt-assoc_nodulatn_dom_bac"/>
</dbReference>
<organism evidence="3 4">
    <name type="scientific">Legionella nautarum</name>
    <dbReference type="NCBI Taxonomy" id="45070"/>
    <lineage>
        <taxon>Bacteria</taxon>
        <taxon>Pseudomonadati</taxon>
        <taxon>Pseudomonadota</taxon>
        <taxon>Gammaproteobacteria</taxon>
        <taxon>Legionellales</taxon>
        <taxon>Legionellaceae</taxon>
        <taxon>Legionella</taxon>
    </lineage>
</organism>
<feature type="domain" description="BON" evidence="2">
    <location>
        <begin position="34"/>
        <end position="103"/>
    </location>
</feature>
<feature type="chain" id="PRO_5006916118" evidence="1">
    <location>
        <begin position="23"/>
        <end position="191"/>
    </location>
</feature>
<feature type="signal peptide" evidence="1">
    <location>
        <begin position="1"/>
        <end position="22"/>
    </location>
</feature>
<dbReference type="AlphaFoldDB" id="A0A0W0X3T3"/>
<dbReference type="Proteomes" id="UP000054725">
    <property type="component" value="Unassembled WGS sequence"/>
</dbReference>
<sequence length="191" mass="21020">MRPFLNFFMSTVLLFYVGFAHADNNFKEFEQQISDSVITAKITAKFTKNPDLNPLKISVSTKDGIVTLKGNVKDKQTFVDALKLVKVTKGVKAVEADDLEIKQVNTALTDTYITAKVEAAILKAKVFDDESIPLVGINATTTNGTVTLSGKVKQDKSIVAIIKRVNAVRGVKKIISKIQVSRMHNETLNSF</sequence>
<dbReference type="EMBL" id="LNYO01000002">
    <property type="protein sequence ID" value="KTD39156.1"/>
    <property type="molecule type" value="Genomic_DNA"/>
</dbReference>
<dbReference type="OrthoDB" id="5653754at2"/>
<dbReference type="PROSITE" id="PS50914">
    <property type="entry name" value="BON"/>
    <property type="match status" value="2"/>
</dbReference>
<dbReference type="InterPro" id="IPR007055">
    <property type="entry name" value="BON_dom"/>
</dbReference>
<evidence type="ECO:0000313" key="3">
    <source>
        <dbReference type="EMBL" id="KTD39156.1"/>
    </source>
</evidence>
<protein>
    <submittedName>
        <fullName evidence="3">Osmotically inducible protein Y</fullName>
    </submittedName>
</protein>
<name>A0A0W0X3T3_9GAMM</name>
<keyword evidence="4" id="KW-1185">Reference proteome</keyword>
<dbReference type="PATRIC" id="fig|45070.6.peg.233"/>
<evidence type="ECO:0000259" key="2">
    <source>
        <dbReference type="PROSITE" id="PS50914"/>
    </source>
</evidence>
<comment type="caution">
    <text evidence="3">The sequence shown here is derived from an EMBL/GenBank/DDBJ whole genome shotgun (WGS) entry which is preliminary data.</text>
</comment>
<dbReference type="PANTHER" id="PTHR34606:SF15">
    <property type="entry name" value="BON DOMAIN-CONTAINING PROTEIN"/>
    <property type="match status" value="1"/>
</dbReference>
<proteinExistence type="predicted"/>
<dbReference type="PANTHER" id="PTHR34606">
    <property type="entry name" value="BON DOMAIN-CONTAINING PROTEIN"/>
    <property type="match status" value="1"/>
</dbReference>
<gene>
    <name evidence="3" type="ORF">Lnau_0225</name>
</gene>
<dbReference type="SMART" id="SM00749">
    <property type="entry name" value="BON"/>
    <property type="match status" value="2"/>
</dbReference>
<dbReference type="Pfam" id="PF04972">
    <property type="entry name" value="BON"/>
    <property type="match status" value="2"/>
</dbReference>